<keyword evidence="1" id="KW-0472">Membrane</keyword>
<organism evidence="2 3">
    <name type="scientific">Bernardetia litoralis (strain ATCC 23117 / DSM 6794 / NBRC 15988 / NCIMB 1366 / Fx l1 / Sio-4)</name>
    <name type="common">Flexibacter litoralis</name>
    <dbReference type="NCBI Taxonomy" id="880071"/>
    <lineage>
        <taxon>Bacteria</taxon>
        <taxon>Pseudomonadati</taxon>
        <taxon>Bacteroidota</taxon>
        <taxon>Cytophagia</taxon>
        <taxon>Cytophagales</taxon>
        <taxon>Bernardetiaceae</taxon>
        <taxon>Bernardetia</taxon>
    </lineage>
</organism>
<keyword evidence="3" id="KW-1185">Reference proteome</keyword>
<dbReference type="KEGG" id="fli:Fleli_0193"/>
<dbReference type="AlphaFoldDB" id="I4AFF6"/>
<keyword evidence="1" id="KW-1133">Transmembrane helix</keyword>
<sequence length="66" mass="8020">MNEFIEKALNYFLYGGSIFVCLYWLIFIPNEEKVRNIKNTINNLKNMFNDNKDEEPREETQKKDKK</sequence>
<evidence type="ECO:0000313" key="2">
    <source>
        <dbReference type="EMBL" id="AFM02691.1"/>
    </source>
</evidence>
<proteinExistence type="predicted"/>
<gene>
    <name evidence="2" type="ordered locus">Fleli_0193</name>
</gene>
<feature type="transmembrane region" description="Helical" evidence="1">
    <location>
        <begin position="12"/>
        <end position="28"/>
    </location>
</feature>
<accession>I4AFF6</accession>
<dbReference type="EMBL" id="CP003345">
    <property type="protein sequence ID" value="AFM02691.1"/>
    <property type="molecule type" value="Genomic_DNA"/>
</dbReference>
<dbReference type="HOGENOM" id="CLU_2824808_0_0_10"/>
<dbReference type="Proteomes" id="UP000006054">
    <property type="component" value="Chromosome"/>
</dbReference>
<protein>
    <submittedName>
        <fullName evidence="2">Uncharacterized protein</fullName>
    </submittedName>
</protein>
<evidence type="ECO:0000256" key="1">
    <source>
        <dbReference type="SAM" id="Phobius"/>
    </source>
</evidence>
<name>I4AFF6_BERLS</name>
<dbReference type="RefSeq" id="WP_014796156.1">
    <property type="nucleotide sequence ID" value="NC_018018.1"/>
</dbReference>
<keyword evidence="1" id="KW-0812">Transmembrane</keyword>
<evidence type="ECO:0000313" key="3">
    <source>
        <dbReference type="Proteomes" id="UP000006054"/>
    </source>
</evidence>
<reference evidence="3" key="1">
    <citation type="submission" date="2012-06" db="EMBL/GenBank/DDBJ databases">
        <title>The complete genome of Flexibacter litoralis DSM 6794.</title>
        <authorList>
            <person name="Lucas S."/>
            <person name="Copeland A."/>
            <person name="Lapidus A."/>
            <person name="Glavina del Rio T."/>
            <person name="Dalin E."/>
            <person name="Tice H."/>
            <person name="Bruce D."/>
            <person name="Goodwin L."/>
            <person name="Pitluck S."/>
            <person name="Peters L."/>
            <person name="Ovchinnikova G."/>
            <person name="Lu M."/>
            <person name="Kyrpides N."/>
            <person name="Mavromatis K."/>
            <person name="Ivanova N."/>
            <person name="Brettin T."/>
            <person name="Detter J.C."/>
            <person name="Han C."/>
            <person name="Larimer F."/>
            <person name="Land M."/>
            <person name="Hauser L."/>
            <person name="Markowitz V."/>
            <person name="Cheng J.-F."/>
            <person name="Hugenholtz P."/>
            <person name="Woyke T."/>
            <person name="Wu D."/>
            <person name="Spring S."/>
            <person name="Lang E."/>
            <person name="Kopitz M."/>
            <person name="Brambilla E."/>
            <person name="Klenk H.-P."/>
            <person name="Eisen J.A."/>
        </authorList>
    </citation>
    <scope>NUCLEOTIDE SEQUENCE [LARGE SCALE GENOMIC DNA]</scope>
    <source>
        <strain evidence="3">ATCC 23117 / DSM 6794 / NBRC 15988 / NCIMB 1366 / Sio-4</strain>
    </source>
</reference>